<dbReference type="InterPro" id="IPR002504">
    <property type="entry name" value="NADK"/>
</dbReference>
<dbReference type="InterPro" id="IPR017438">
    <property type="entry name" value="ATP-NAD_kinase_N"/>
</dbReference>
<dbReference type="Pfam" id="PF20143">
    <property type="entry name" value="NAD_kinase_C"/>
    <property type="match status" value="1"/>
</dbReference>
<evidence type="ECO:0000256" key="1">
    <source>
        <dbReference type="ARBA" id="ARBA00010995"/>
    </source>
</evidence>
<dbReference type="FunFam" id="3.40.50.10330:FF:000033">
    <property type="entry name" value="NADH kinase, variant 3"/>
    <property type="match status" value="1"/>
</dbReference>
<dbReference type="GeneID" id="26230580"/>
<dbReference type="KEGG" id="pdp:PDIP_22580"/>
<dbReference type="HAMAP" id="MF_00361">
    <property type="entry name" value="NAD_kinase"/>
    <property type="match status" value="1"/>
</dbReference>
<dbReference type="SUPFAM" id="SSF111331">
    <property type="entry name" value="NAD kinase/diacylglycerol kinase-like"/>
    <property type="match status" value="1"/>
</dbReference>
<gene>
    <name evidence="8" type="ORF">Pdw03_8929</name>
</gene>
<name>A0A7T6XPX9_PENDI</name>
<dbReference type="Gene3D" id="3.40.50.10330">
    <property type="entry name" value="Probable inorganic polyphosphate/atp-NAD kinase, domain 1"/>
    <property type="match status" value="1"/>
</dbReference>
<comment type="similarity">
    <text evidence="1">Belongs to the NAD kinase family.</text>
</comment>
<evidence type="ECO:0000256" key="4">
    <source>
        <dbReference type="ARBA" id="ARBA00022777"/>
    </source>
</evidence>
<evidence type="ECO:0000256" key="2">
    <source>
        <dbReference type="ARBA" id="ARBA00022679"/>
    </source>
</evidence>
<dbReference type="PANTHER" id="PTHR20275">
    <property type="entry name" value="NAD KINASE"/>
    <property type="match status" value="1"/>
</dbReference>
<evidence type="ECO:0000256" key="7">
    <source>
        <dbReference type="ARBA" id="ARBA00023027"/>
    </source>
</evidence>
<dbReference type="GO" id="GO:0003951">
    <property type="term" value="F:NAD+ kinase activity"/>
    <property type="evidence" value="ECO:0007669"/>
    <property type="project" value="InterPro"/>
</dbReference>
<dbReference type="VEuPathDB" id="FungiDB:PDIP_22580"/>
<keyword evidence="7" id="KW-0520">NAD</keyword>
<evidence type="ECO:0000313" key="8">
    <source>
        <dbReference type="EMBL" id="QQK45028.1"/>
    </source>
</evidence>
<dbReference type="EMBL" id="CP060776">
    <property type="protein sequence ID" value="QQK45028.1"/>
    <property type="molecule type" value="Genomic_DNA"/>
</dbReference>
<evidence type="ECO:0000256" key="5">
    <source>
        <dbReference type="ARBA" id="ARBA00022840"/>
    </source>
</evidence>
<dbReference type="GO" id="GO:0019674">
    <property type="term" value="P:NAD+ metabolic process"/>
    <property type="evidence" value="ECO:0007669"/>
    <property type="project" value="InterPro"/>
</dbReference>
<dbReference type="AlphaFoldDB" id="A0A7T6XPX9"/>
<dbReference type="Proteomes" id="UP000595662">
    <property type="component" value="Chromosome 3"/>
</dbReference>
<protein>
    <submittedName>
        <fullName evidence="8">ATP-NAD/AcoX kinase</fullName>
    </submittedName>
</protein>
<dbReference type="PANTHER" id="PTHR20275:SF26">
    <property type="entry name" value="NADH KINASE POS5, MITOCHONDRIAL"/>
    <property type="match status" value="1"/>
</dbReference>
<dbReference type="GO" id="GO:0005524">
    <property type="term" value="F:ATP binding"/>
    <property type="evidence" value="ECO:0007669"/>
    <property type="project" value="UniProtKB-KW"/>
</dbReference>
<accession>A0A7T6XPX9</accession>
<keyword evidence="4 8" id="KW-0418">Kinase</keyword>
<dbReference type="InterPro" id="IPR016064">
    <property type="entry name" value="NAD/diacylglycerol_kinase_sf"/>
</dbReference>
<dbReference type="Gene3D" id="2.60.200.30">
    <property type="entry name" value="Probable inorganic polyphosphate/atp-NAD kinase, domain 2"/>
    <property type="match status" value="1"/>
</dbReference>
<dbReference type="InterPro" id="IPR017437">
    <property type="entry name" value="ATP-NAD_kinase_PpnK-typ_C"/>
</dbReference>
<dbReference type="GO" id="GO:0006741">
    <property type="term" value="P:NADP+ biosynthetic process"/>
    <property type="evidence" value="ECO:0007669"/>
    <property type="project" value="InterPro"/>
</dbReference>
<evidence type="ECO:0000256" key="3">
    <source>
        <dbReference type="ARBA" id="ARBA00022741"/>
    </source>
</evidence>
<keyword evidence="3" id="KW-0547">Nucleotide-binding</keyword>
<dbReference type="RefSeq" id="XP_014537031.2">
    <property type="nucleotide sequence ID" value="XM_014681545.2"/>
</dbReference>
<keyword evidence="5" id="KW-0067">ATP-binding</keyword>
<evidence type="ECO:0000256" key="6">
    <source>
        <dbReference type="ARBA" id="ARBA00022857"/>
    </source>
</evidence>
<keyword evidence="6" id="KW-0521">NADP</keyword>
<dbReference type="Pfam" id="PF01513">
    <property type="entry name" value="NAD_kinase"/>
    <property type="match status" value="1"/>
</dbReference>
<organism evidence="8 9">
    <name type="scientific">Penicillium digitatum</name>
    <name type="common">Green mold</name>
    <dbReference type="NCBI Taxonomy" id="36651"/>
    <lineage>
        <taxon>Eukaryota</taxon>
        <taxon>Fungi</taxon>
        <taxon>Dikarya</taxon>
        <taxon>Ascomycota</taxon>
        <taxon>Pezizomycotina</taxon>
        <taxon>Eurotiomycetes</taxon>
        <taxon>Eurotiomycetidae</taxon>
        <taxon>Eurotiales</taxon>
        <taxon>Aspergillaceae</taxon>
        <taxon>Penicillium</taxon>
    </lineage>
</organism>
<evidence type="ECO:0000313" key="9">
    <source>
        <dbReference type="Proteomes" id="UP000595662"/>
    </source>
</evidence>
<proteinExistence type="inferred from homology"/>
<dbReference type="FunFam" id="2.60.200.30:FF:000009">
    <property type="entry name" value="Poly(P)/ATP NAD kinase"/>
    <property type="match status" value="1"/>
</dbReference>
<keyword evidence="2" id="KW-0808">Transferase</keyword>
<sequence length="472" mass="51726">MTLIASSNLGLKDGVLMVDRPTIFYNMLCAILRRNPRLTLRHFSTSQPCPKIKDIGRLSQRLIPKYQESCDGELLCLQWPAPPRNIFLVRKDCAPAVTDSLIEFVNHVSSTYPSIKVILESKTAAEVHSSLSFPVYSVSVDEKTTALHDKVDLTVTLGGDGTILHAASLFATCSNVPPVLSFSMGTLGFLSEWKFSEFKRAFREVYMSGAGAGDRTPVLEDVPGVAPSKQEIEMGPTGWSSVRGKSMGSTRGARILMRNRLKVGLFTADGTETTPIRTKTDQGQGVYVMNELLIHRGKEPHLAVVDVFVGGRFLTEAVADGIIISTPTGSTAYSLSSGGSIVHPLVPSILLTPICPRSLSFRPLVLPSSTPITLRLSEKNRGRELEVSLDGVHLGQGMAVGMEVRVWNEEMRHGKNEWQGGVPSVMRRSVGCEAHEGWFILEHPRSARTAPDFPQEKAPAILEGLRRSRRIR</sequence>
<reference evidence="8 9" key="1">
    <citation type="submission" date="2020-08" db="EMBL/GenBank/DDBJ databases">
        <title>The completed genome sequence of the pathogenic ascomycete fungus Penicillium digitatum.</title>
        <authorList>
            <person name="Wang M."/>
        </authorList>
    </citation>
    <scope>NUCLEOTIDE SEQUENCE [LARGE SCALE GENOMIC DNA]</scope>
    <source>
        <strain evidence="8 9">PdW03</strain>
    </source>
</reference>